<accession>A0A0A9C2G4</accession>
<dbReference type="AlphaFoldDB" id="A0A0A9C2G4"/>
<reference evidence="1" key="1">
    <citation type="submission" date="2014-09" db="EMBL/GenBank/DDBJ databases">
        <authorList>
            <person name="Magalhaes I.L.F."/>
            <person name="Oliveira U."/>
            <person name="Santos F.R."/>
            <person name="Vidigal T.H.D.A."/>
            <person name="Brescovit A.D."/>
            <person name="Santos A.J."/>
        </authorList>
    </citation>
    <scope>NUCLEOTIDE SEQUENCE</scope>
    <source>
        <tissue evidence="1">Shoot tissue taken approximately 20 cm above the soil surface</tissue>
    </source>
</reference>
<evidence type="ECO:0000313" key="1">
    <source>
        <dbReference type="EMBL" id="JAD67570.1"/>
    </source>
</evidence>
<reference evidence="1" key="2">
    <citation type="journal article" date="2015" name="Data Brief">
        <title>Shoot transcriptome of the giant reed, Arundo donax.</title>
        <authorList>
            <person name="Barrero R.A."/>
            <person name="Guerrero F.D."/>
            <person name="Moolhuijzen P."/>
            <person name="Goolsby J.A."/>
            <person name="Tidwell J."/>
            <person name="Bellgard S.E."/>
            <person name="Bellgard M.I."/>
        </authorList>
    </citation>
    <scope>NUCLEOTIDE SEQUENCE</scope>
    <source>
        <tissue evidence="1">Shoot tissue taken approximately 20 cm above the soil surface</tissue>
    </source>
</reference>
<dbReference type="EMBL" id="GBRH01230325">
    <property type="protein sequence ID" value="JAD67570.1"/>
    <property type="molecule type" value="Transcribed_RNA"/>
</dbReference>
<protein>
    <submittedName>
        <fullName evidence="1">Uncharacterized protein</fullName>
    </submittedName>
</protein>
<sequence>MRAGRKPACPLPPLPTTFLLRALKPTWILAELS</sequence>
<name>A0A0A9C2G4_ARUDO</name>
<proteinExistence type="predicted"/>
<organism evidence="1">
    <name type="scientific">Arundo donax</name>
    <name type="common">Giant reed</name>
    <name type="synonym">Donax arundinaceus</name>
    <dbReference type="NCBI Taxonomy" id="35708"/>
    <lineage>
        <taxon>Eukaryota</taxon>
        <taxon>Viridiplantae</taxon>
        <taxon>Streptophyta</taxon>
        <taxon>Embryophyta</taxon>
        <taxon>Tracheophyta</taxon>
        <taxon>Spermatophyta</taxon>
        <taxon>Magnoliopsida</taxon>
        <taxon>Liliopsida</taxon>
        <taxon>Poales</taxon>
        <taxon>Poaceae</taxon>
        <taxon>PACMAD clade</taxon>
        <taxon>Arundinoideae</taxon>
        <taxon>Arundineae</taxon>
        <taxon>Arundo</taxon>
    </lineage>
</organism>